<evidence type="ECO:0000256" key="1">
    <source>
        <dbReference type="SAM" id="Coils"/>
    </source>
</evidence>
<sequence>MFEQFKKLSSAISFKDLIDTTGLQVVRSEWENIRTKSAEILTPALSPRIGALSPRLPTIGSSSKSRAITRLDIPATTELAIRYENELNVIKTANENNFRNSALIDELVQQMLKKCENHYQTCELVKSETSQLPKVKEVIDEMTYSAISLKGKLTELEKMIDDYAKMNEEKSFEDWKKSELLALNKHFEEKNAELDEKKIMYQQHYEEFKDNHTSEKVQSYQADFEIQMENYRKRIITTTVLCNEHSTNISDEDLIASLEQVELETEDDREALENFLGAEDNIEQ</sequence>
<accession>A0A9N8YQ18</accession>
<gene>
    <name evidence="2" type="ORF">FCALED_LOCUS384</name>
</gene>
<keyword evidence="1" id="KW-0175">Coiled coil</keyword>
<protein>
    <submittedName>
        <fullName evidence="2">10107_t:CDS:1</fullName>
    </submittedName>
</protein>
<dbReference type="Proteomes" id="UP000789570">
    <property type="component" value="Unassembled WGS sequence"/>
</dbReference>
<organism evidence="2 3">
    <name type="scientific">Funneliformis caledonium</name>
    <dbReference type="NCBI Taxonomy" id="1117310"/>
    <lineage>
        <taxon>Eukaryota</taxon>
        <taxon>Fungi</taxon>
        <taxon>Fungi incertae sedis</taxon>
        <taxon>Mucoromycota</taxon>
        <taxon>Glomeromycotina</taxon>
        <taxon>Glomeromycetes</taxon>
        <taxon>Glomerales</taxon>
        <taxon>Glomeraceae</taxon>
        <taxon>Funneliformis</taxon>
    </lineage>
</organism>
<proteinExistence type="predicted"/>
<evidence type="ECO:0000313" key="3">
    <source>
        <dbReference type="Proteomes" id="UP000789570"/>
    </source>
</evidence>
<dbReference type="EMBL" id="CAJVPQ010000036">
    <property type="protein sequence ID" value="CAG8439211.1"/>
    <property type="molecule type" value="Genomic_DNA"/>
</dbReference>
<keyword evidence="3" id="KW-1185">Reference proteome</keyword>
<dbReference type="OrthoDB" id="2445127at2759"/>
<reference evidence="2" key="1">
    <citation type="submission" date="2021-06" db="EMBL/GenBank/DDBJ databases">
        <authorList>
            <person name="Kallberg Y."/>
            <person name="Tangrot J."/>
            <person name="Rosling A."/>
        </authorList>
    </citation>
    <scope>NUCLEOTIDE SEQUENCE</scope>
    <source>
        <strain evidence="2">UK204</strain>
    </source>
</reference>
<evidence type="ECO:0000313" key="2">
    <source>
        <dbReference type="EMBL" id="CAG8439211.1"/>
    </source>
</evidence>
<feature type="coiled-coil region" evidence="1">
    <location>
        <begin position="149"/>
        <end position="197"/>
    </location>
</feature>
<dbReference type="AlphaFoldDB" id="A0A9N8YQ18"/>
<comment type="caution">
    <text evidence="2">The sequence shown here is derived from an EMBL/GenBank/DDBJ whole genome shotgun (WGS) entry which is preliminary data.</text>
</comment>
<name>A0A9N8YQ18_9GLOM</name>